<reference evidence="1" key="1">
    <citation type="journal article" date="2018" name="Genome Biol. Evol.">
        <title>Genomics and development of Lentinus tigrinus, a white-rot wood-decaying mushroom with dimorphic fruiting bodies.</title>
        <authorList>
            <person name="Wu B."/>
            <person name="Xu Z."/>
            <person name="Knudson A."/>
            <person name="Carlson A."/>
            <person name="Chen N."/>
            <person name="Kovaka S."/>
            <person name="LaButti K."/>
            <person name="Lipzen A."/>
            <person name="Pennachio C."/>
            <person name="Riley R."/>
            <person name="Schakwitz W."/>
            <person name="Umezawa K."/>
            <person name="Ohm R.A."/>
            <person name="Grigoriev I.V."/>
            <person name="Nagy L.G."/>
            <person name="Gibbons J."/>
            <person name="Hibbett D."/>
        </authorList>
    </citation>
    <scope>NUCLEOTIDE SEQUENCE [LARGE SCALE GENOMIC DNA]</scope>
    <source>
        <strain evidence="1">ALCF2SS1-6</strain>
    </source>
</reference>
<sequence>MSTCRFLYREGGRMLLQNPVRLWTQRRLRSFLIFLYHAPHSRPHHLRDLSLSNCGVLPPTLAQWLGRICPLMTRLESLSITSDSEEMLHSDMSLVFALAKLESLQQLSLYRSGERVCTLLQLLHAPLKTITLSWHGDNSDADYNYWKTIDEDDWPSCHPTILLENFAETLEELTCAWWLTTEDYIRPHKTFPRLHRLIVDISKISKQFRGFLCLQGAKSDCT</sequence>
<dbReference type="OrthoDB" id="2750083at2759"/>
<organism evidence="1 2">
    <name type="scientific">Lentinus tigrinus ALCF2SS1-6</name>
    <dbReference type="NCBI Taxonomy" id="1328759"/>
    <lineage>
        <taxon>Eukaryota</taxon>
        <taxon>Fungi</taxon>
        <taxon>Dikarya</taxon>
        <taxon>Basidiomycota</taxon>
        <taxon>Agaricomycotina</taxon>
        <taxon>Agaricomycetes</taxon>
        <taxon>Polyporales</taxon>
        <taxon>Polyporaceae</taxon>
        <taxon>Lentinus</taxon>
    </lineage>
</organism>
<evidence type="ECO:0000313" key="2">
    <source>
        <dbReference type="Proteomes" id="UP000313359"/>
    </source>
</evidence>
<dbReference type="AlphaFoldDB" id="A0A5C2RZD4"/>
<keyword evidence="2" id="KW-1185">Reference proteome</keyword>
<evidence type="ECO:0000313" key="1">
    <source>
        <dbReference type="EMBL" id="RPD56445.1"/>
    </source>
</evidence>
<dbReference type="EMBL" id="ML122288">
    <property type="protein sequence ID" value="RPD56445.1"/>
    <property type="molecule type" value="Genomic_DNA"/>
</dbReference>
<dbReference type="SUPFAM" id="SSF52047">
    <property type="entry name" value="RNI-like"/>
    <property type="match status" value="1"/>
</dbReference>
<gene>
    <name evidence="1" type="ORF">L227DRAFT_508585</name>
</gene>
<dbReference type="Proteomes" id="UP000313359">
    <property type="component" value="Unassembled WGS sequence"/>
</dbReference>
<name>A0A5C2RZD4_9APHY</name>
<accession>A0A5C2RZD4</accession>
<proteinExistence type="predicted"/>
<evidence type="ECO:0008006" key="3">
    <source>
        <dbReference type="Google" id="ProtNLM"/>
    </source>
</evidence>
<protein>
    <recommendedName>
        <fullName evidence="3">F-box domain-containing protein</fullName>
    </recommendedName>
</protein>